<reference evidence="4 5" key="1">
    <citation type="submission" date="2015-11" db="EMBL/GenBank/DDBJ databases">
        <title>Expanding the genomic diversity of Burkholderia species for the development of highly accurate diagnostics.</title>
        <authorList>
            <person name="Sahl J."/>
            <person name="Keim P."/>
            <person name="Wagner D."/>
        </authorList>
    </citation>
    <scope>NUCLEOTIDE SEQUENCE [LARGE SCALE GENOMIC DNA]</scope>
    <source>
        <strain evidence="4 5">MSMB1585WGS</strain>
    </source>
</reference>
<dbReference type="InterPro" id="IPR051083">
    <property type="entry name" value="GrpII_Intron_Splice-Mob/Def"/>
</dbReference>
<dbReference type="EMBL" id="LPAD01000034">
    <property type="protein sequence ID" value="KVN88876.1"/>
    <property type="molecule type" value="Genomic_DNA"/>
</dbReference>
<dbReference type="InterPro" id="IPR043502">
    <property type="entry name" value="DNA/RNA_pol_sf"/>
</dbReference>
<feature type="compositionally biased region" description="Low complexity" evidence="2">
    <location>
        <begin position="71"/>
        <end position="85"/>
    </location>
</feature>
<feature type="region of interest" description="Disordered" evidence="2">
    <location>
        <begin position="69"/>
        <end position="157"/>
    </location>
</feature>
<dbReference type="SUPFAM" id="SSF56672">
    <property type="entry name" value="DNA/RNA polymerases"/>
    <property type="match status" value="1"/>
</dbReference>
<evidence type="ECO:0000313" key="4">
    <source>
        <dbReference type="EMBL" id="KVN88876.1"/>
    </source>
</evidence>
<dbReference type="NCBIfam" id="TIGR04416">
    <property type="entry name" value="group_II_RT_mat"/>
    <property type="match status" value="1"/>
</dbReference>
<comment type="caution">
    <text evidence="4">The sequence shown here is derived from an EMBL/GenBank/DDBJ whole genome shotgun (WGS) entry which is preliminary data.</text>
</comment>
<feature type="compositionally biased region" description="Basic and acidic residues" evidence="2">
    <location>
        <begin position="96"/>
        <end position="110"/>
    </location>
</feature>
<dbReference type="PANTHER" id="PTHR34047">
    <property type="entry name" value="NUCLEAR INTRON MATURASE 1, MITOCHONDRIAL-RELATED"/>
    <property type="match status" value="1"/>
</dbReference>
<feature type="region of interest" description="Disordered" evidence="2">
    <location>
        <begin position="1"/>
        <end position="36"/>
    </location>
</feature>
<protein>
    <submittedName>
        <fullName evidence="4">Group II intron reverse transcriptase/maturase</fullName>
    </submittedName>
</protein>
<proteinExistence type="inferred from homology"/>
<dbReference type="PROSITE" id="PS50878">
    <property type="entry name" value="RT_POL"/>
    <property type="match status" value="1"/>
</dbReference>
<feature type="domain" description="Reverse transcriptase" evidence="3">
    <location>
        <begin position="219"/>
        <end position="469"/>
    </location>
</feature>
<dbReference type="InterPro" id="IPR000477">
    <property type="entry name" value="RT_dom"/>
</dbReference>
<dbReference type="Proteomes" id="UP000057910">
    <property type="component" value="Unassembled WGS sequence"/>
</dbReference>
<dbReference type="AlphaFoldDB" id="A0ABD4E6L1"/>
<accession>A0ABD4E6L1</accession>
<dbReference type="InterPro" id="IPR030931">
    <property type="entry name" value="Group_II_RT_mat"/>
</dbReference>
<feature type="compositionally biased region" description="Basic and acidic residues" evidence="2">
    <location>
        <begin position="148"/>
        <end position="157"/>
    </location>
</feature>
<evidence type="ECO:0000256" key="2">
    <source>
        <dbReference type="SAM" id="MobiDB-lite"/>
    </source>
</evidence>
<evidence type="ECO:0000256" key="1">
    <source>
        <dbReference type="ARBA" id="ARBA00034120"/>
    </source>
</evidence>
<evidence type="ECO:0000313" key="5">
    <source>
        <dbReference type="Proteomes" id="UP000057910"/>
    </source>
</evidence>
<dbReference type="GO" id="GO:0003964">
    <property type="term" value="F:RNA-directed DNA polymerase activity"/>
    <property type="evidence" value="ECO:0007669"/>
    <property type="project" value="UniProtKB-KW"/>
</dbReference>
<sequence length="599" mass="68498">MANHSGPESCGVHREVQAEALTGETDRPAIEPRNKYTGMPTLLSEAEGNIVHGANRKSCADPARSETLCMSGSHSYGSSEISSVSGAGGPDGTGKVNDRKPVVDADEKSDTSILQKKLPNRGDNPAEAMEGRDVTKGNADGNPACRTQSRDKRASMGLEGVREAARRNRNLRFTALLHHVTPSLLVESFHALRKQAAAGVDGVTWREYEKQLYGRVHELHREIQSGAYRAQPSRRVYIPKADGRPRPLGIAALEDKIVQQAVSTVLSAIYEQDFLGFSYGFRQGRGQHDALDALSIGIQSRRGNWILDADIRSFFDEIDHEWMLRFLLHRIADRRMIRLIRKWLKAGTIEDGRRVASTRGTPQGSVISPLLTNIYLHYSLDLWVQQWRTRHAVGDVIIVRYADDSVLGFQFEGDARRFLRALQDRLVRFGLQLHPDKTRLIRFERFAAQQCRERGIRKPETFDFLGFTHCCSTRRSNGDFKIVRLTIKKRMRATLATIRETLMRRRHEPVPVVGRWLRRVLQGYLNYHAVPDNMRRLAGFLQEVGRAWRHALLRRSQRRRMPWSRFKWLLHKYLPPCRLVHPHPTERFRVTTFGKSRMQ</sequence>
<dbReference type="CDD" id="cd01651">
    <property type="entry name" value="RT_G2_intron"/>
    <property type="match status" value="1"/>
</dbReference>
<keyword evidence="4" id="KW-0808">Transferase</keyword>
<name>A0ABD4E6L1_9BURK</name>
<dbReference type="Pfam" id="PF00078">
    <property type="entry name" value="RVT_1"/>
    <property type="match status" value="1"/>
</dbReference>
<feature type="compositionally biased region" description="Basic and acidic residues" evidence="2">
    <location>
        <begin position="24"/>
        <end position="34"/>
    </location>
</feature>
<keyword evidence="4" id="KW-0695">RNA-directed DNA polymerase</keyword>
<organism evidence="4 5">
    <name type="scientific">Burkholderia ubonensis</name>
    <dbReference type="NCBI Taxonomy" id="101571"/>
    <lineage>
        <taxon>Bacteria</taxon>
        <taxon>Pseudomonadati</taxon>
        <taxon>Pseudomonadota</taxon>
        <taxon>Betaproteobacteria</taxon>
        <taxon>Burkholderiales</taxon>
        <taxon>Burkholderiaceae</taxon>
        <taxon>Burkholderia</taxon>
        <taxon>Burkholderia cepacia complex</taxon>
    </lineage>
</organism>
<dbReference type="PANTHER" id="PTHR34047:SF8">
    <property type="entry name" value="PROTEIN YKFC"/>
    <property type="match status" value="1"/>
</dbReference>
<keyword evidence="4" id="KW-0548">Nucleotidyltransferase</keyword>
<evidence type="ECO:0000259" key="3">
    <source>
        <dbReference type="PROSITE" id="PS50878"/>
    </source>
</evidence>
<gene>
    <name evidence="4" type="ORF">WJ68_04980</name>
</gene>
<comment type="similarity">
    <text evidence="1">Belongs to the bacterial reverse transcriptase family.</text>
</comment>